<dbReference type="InterPro" id="IPR027417">
    <property type="entry name" value="P-loop_NTPase"/>
</dbReference>
<evidence type="ECO:0000256" key="14">
    <source>
        <dbReference type="RuleBase" id="RU365068"/>
    </source>
</evidence>
<dbReference type="SUPFAM" id="SSF52540">
    <property type="entry name" value="P-loop containing nucleoside triphosphate hydrolases"/>
    <property type="match status" value="1"/>
</dbReference>
<dbReference type="GO" id="GO:1902626">
    <property type="term" value="P:assembly of large subunit precursor of preribosome"/>
    <property type="evidence" value="ECO:0007669"/>
    <property type="project" value="EnsemblFungi"/>
</dbReference>
<feature type="region of interest" description="Disordered" evidence="15">
    <location>
        <begin position="527"/>
        <end position="548"/>
    </location>
</feature>
<organism evidence="19 20">
    <name type="scientific">Eremothecium cymbalariae (strain CBS 270.75 / DBVPG 7215 / KCTC 17166 / NRRL Y-17582)</name>
    <name type="common">Yeast</name>
    <dbReference type="NCBI Taxonomy" id="931890"/>
    <lineage>
        <taxon>Eukaryota</taxon>
        <taxon>Fungi</taxon>
        <taxon>Dikarya</taxon>
        <taxon>Ascomycota</taxon>
        <taxon>Saccharomycotina</taxon>
        <taxon>Saccharomycetes</taxon>
        <taxon>Saccharomycetales</taxon>
        <taxon>Saccharomycetaceae</taxon>
        <taxon>Eremothecium</taxon>
    </lineage>
</organism>
<dbReference type="InterPro" id="IPR025313">
    <property type="entry name" value="SPB4-like_CTE"/>
</dbReference>
<dbReference type="OrthoDB" id="7396459at2759"/>
<dbReference type="KEGG" id="erc:Ecym_7324"/>
<protein>
    <recommendedName>
        <fullName evidence="14">ATP-dependent RNA helicase</fullName>
        <ecNumber evidence="14">3.6.4.13</ecNumber>
    </recommendedName>
</protein>
<sequence>MSQSLTWDSLEYELQPWIKLAVEAMGFEAMTPVQASTIPLFAGNKDVVVESVTGSGKTVAFVIPILEKIIKDGANSAAFRKGHFHSLIVSPTRELASQIQLVVQSFLNYYPDNCYPIRSQIIVGTNQVTVRDDVAEFMQNRPQILIGTPGRLLDFLKMVGVKTTSCGIVVLDEADKLLDYNFGKDVDNILKFLPKQRRTGLFSATISSAGDEVFKTGMRNPVKISVKSHKKAPQSLKMNYVVVEPEKKFELLLSILNYYRFKKCIVYLPTCISVTYFYAIIQHLTKLGQMDEDLKIYSLHGKLQTTSRMKTLEKFTQDLNKSVLLTTDVAARGIDIPNIDLVLQMDPPTDTDIFLHRCGRTGRANRVGKAIVLLNAGREEDYIPFLHVKNIELERTEISCKPIPGFNTIIKDWILEDRARFDLSIKVYVGFIRHYSKHTASSIFRLQTLDYVGLAKMHGLLRLPRMPEIQKYLNQDQMPEEGWLIMPPINLATFAYADKQKEKARLQALKNTNEIIDKRKLKSQLKKNMAWSNKTTTKENKVERKTKLAQKRKAIEEQLARENSNSESEIEEDWKDIVRQRKKKKVDSQLQGAFGDL</sequence>
<dbReference type="GO" id="GO:0005730">
    <property type="term" value="C:nucleolus"/>
    <property type="evidence" value="ECO:0007669"/>
    <property type="project" value="UniProtKB-SubCell"/>
</dbReference>
<evidence type="ECO:0000259" key="17">
    <source>
        <dbReference type="PROSITE" id="PS51194"/>
    </source>
</evidence>
<comment type="domain">
    <text evidence="14">The Q motif is unique to and characteristic of the DEAD box family of RNA helicases and controls ATP binding and hydrolysis.</text>
</comment>
<keyword evidence="10" id="KW-0539">Nucleus</keyword>
<dbReference type="Proteomes" id="UP000006790">
    <property type="component" value="Chromosome 7"/>
</dbReference>
<dbReference type="FunCoup" id="G8JWE3">
    <property type="interactions" value="1176"/>
</dbReference>
<evidence type="ECO:0000256" key="13">
    <source>
        <dbReference type="RuleBase" id="RU000492"/>
    </source>
</evidence>
<dbReference type="EC" id="3.6.4.13" evidence="14"/>
<dbReference type="GO" id="GO:0016887">
    <property type="term" value="F:ATP hydrolysis activity"/>
    <property type="evidence" value="ECO:0007669"/>
    <property type="project" value="RHEA"/>
</dbReference>
<dbReference type="PROSITE" id="PS51194">
    <property type="entry name" value="HELICASE_CTER"/>
    <property type="match status" value="1"/>
</dbReference>
<evidence type="ECO:0000256" key="15">
    <source>
        <dbReference type="SAM" id="MobiDB-lite"/>
    </source>
</evidence>
<dbReference type="GO" id="GO:0005654">
    <property type="term" value="C:nucleoplasm"/>
    <property type="evidence" value="ECO:0007669"/>
    <property type="project" value="EnsemblFungi"/>
</dbReference>
<evidence type="ECO:0000256" key="11">
    <source>
        <dbReference type="ARBA" id="ARBA00038002"/>
    </source>
</evidence>
<proteinExistence type="inferred from homology"/>
<keyword evidence="8 14" id="KW-0694">RNA-binding</keyword>
<dbReference type="GeneID" id="11469732"/>
<dbReference type="AlphaFoldDB" id="G8JWE3"/>
<dbReference type="InterPro" id="IPR014001">
    <property type="entry name" value="Helicase_ATP-bd"/>
</dbReference>
<evidence type="ECO:0000259" key="18">
    <source>
        <dbReference type="PROSITE" id="PS51195"/>
    </source>
</evidence>
<evidence type="ECO:0000256" key="12">
    <source>
        <dbReference type="PROSITE-ProRule" id="PRU00552"/>
    </source>
</evidence>
<dbReference type="PROSITE" id="PS51192">
    <property type="entry name" value="HELICASE_ATP_BIND_1"/>
    <property type="match status" value="1"/>
</dbReference>
<comment type="subcellular location">
    <subcellularLocation>
        <location evidence="1">Nucleus</location>
        <location evidence="1">Nucleolus</location>
    </subcellularLocation>
</comment>
<feature type="domain" description="Helicase C-terminal" evidence="17">
    <location>
        <begin position="235"/>
        <end position="414"/>
    </location>
</feature>
<dbReference type="PROSITE" id="PS00039">
    <property type="entry name" value="DEAD_ATP_HELICASE"/>
    <property type="match status" value="1"/>
</dbReference>
<name>G8JWE3_ERECY</name>
<evidence type="ECO:0000256" key="5">
    <source>
        <dbReference type="ARBA" id="ARBA00022801"/>
    </source>
</evidence>
<evidence type="ECO:0000256" key="10">
    <source>
        <dbReference type="ARBA" id="ARBA00023242"/>
    </source>
</evidence>
<dbReference type="GO" id="GO:0030686">
    <property type="term" value="C:90S preribosome"/>
    <property type="evidence" value="ECO:0007669"/>
    <property type="project" value="EnsemblFungi"/>
</dbReference>
<keyword evidence="2" id="KW-0690">Ribosome biogenesis</keyword>
<dbReference type="GO" id="GO:0003723">
    <property type="term" value="F:RNA binding"/>
    <property type="evidence" value="ECO:0007669"/>
    <property type="project" value="UniProtKB-UniRule"/>
</dbReference>
<keyword evidence="20" id="KW-1185">Reference proteome</keyword>
<dbReference type="CDD" id="cd18787">
    <property type="entry name" value="SF2_C_DEAD"/>
    <property type="match status" value="1"/>
</dbReference>
<evidence type="ECO:0000313" key="19">
    <source>
        <dbReference type="EMBL" id="AET41158.1"/>
    </source>
</evidence>
<comment type="catalytic activity">
    <reaction evidence="14">
        <text>ATP + H2O = ADP + phosphate + H(+)</text>
        <dbReference type="Rhea" id="RHEA:13065"/>
        <dbReference type="ChEBI" id="CHEBI:15377"/>
        <dbReference type="ChEBI" id="CHEBI:15378"/>
        <dbReference type="ChEBI" id="CHEBI:30616"/>
        <dbReference type="ChEBI" id="CHEBI:43474"/>
        <dbReference type="ChEBI" id="CHEBI:456216"/>
        <dbReference type="EC" id="3.6.4.13"/>
    </reaction>
</comment>
<dbReference type="GO" id="GO:0030687">
    <property type="term" value="C:preribosome, large subunit precursor"/>
    <property type="evidence" value="ECO:0007669"/>
    <property type="project" value="EnsemblFungi"/>
</dbReference>
<evidence type="ECO:0000256" key="4">
    <source>
        <dbReference type="ARBA" id="ARBA00022741"/>
    </source>
</evidence>
<dbReference type="PANTHER" id="PTHR24031">
    <property type="entry name" value="RNA HELICASE"/>
    <property type="match status" value="1"/>
</dbReference>
<feature type="compositionally biased region" description="Basic and acidic residues" evidence="15">
    <location>
        <begin position="536"/>
        <end position="546"/>
    </location>
</feature>
<evidence type="ECO:0000313" key="20">
    <source>
        <dbReference type="Proteomes" id="UP000006790"/>
    </source>
</evidence>
<dbReference type="GO" id="GO:0003724">
    <property type="term" value="F:RNA helicase activity"/>
    <property type="evidence" value="ECO:0007669"/>
    <property type="project" value="UniProtKB-EC"/>
</dbReference>
<dbReference type="GO" id="GO:0005524">
    <property type="term" value="F:ATP binding"/>
    <property type="evidence" value="ECO:0007669"/>
    <property type="project" value="UniProtKB-UniRule"/>
</dbReference>
<accession>G8JWE3</accession>
<dbReference type="Pfam" id="PF13959">
    <property type="entry name" value="CTE_SPB4"/>
    <property type="match status" value="1"/>
</dbReference>
<evidence type="ECO:0000256" key="1">
    <source>
        <dbReference type="ARBA" id="ARBA00004604"/>
    </source>
</evidence>
<dbReference type="InParanoid" id="G8JWE3"/>
<dbReference type="Pfam" id="PF00271">
    <property type="entry name" value="Helicase_C"/>
    <property type="match status" value="1"/>
</dbReference>
<dbReference type="HOGENOM" id="CLU_003041_26_4_1"/>
<dbReference type="Pfam" id="PF23681">
    <property type="entry name" value="CTT_SPB4"/>
    <property type="match status" value="1"/>
</dbReference>
<dbReference type="InterPro" id="IPR011545">
    <property type="entry name" value="DEAD/DEAH_box_helicase_dom"/>
</dbReference>
<dbReference type="STRING" id="931890.G8JWE3"/>
<feature type="domain" description="Helicase ATP-binding" evidence="16">
    <location>
        <begin position="38"/>
        <end position="224"/>
    </location>
</feature>
<dbReference type="InterPro" id="IPR056330">
    <property type="entry name" value="CTT_SPB4"/>
</dbReference>
<evidence type="ECO:0000256" key="2">
    <source>
        <dbReference type="ARBA" id="ARBA00022517"/>
    </source>
</evidence>
<comment type="function">
    <text evidence="14">RNA helicase.</text>
</comment>
<dbReference type="EMBL" id="CP002503">
    <property type="protein sequence ID" value="AET41158.1"/>
    <property type="molecule type" value="Genomic_DNA"/>
</dbReference>
<dbReference type="OMA" id="AYKEHEC"/>
<dbReference type="InterPro" id="IPR000629">
    <property type="entry name" value="RNA-helicase_DEAD-box_CS"/>
</dbReference>
<keyword evidence="5 13" id="KW-0378">Hydrolase</keyword>
<evidence type="ECO:0000256" key="9">
    <source>
        <dbReference type="ARBA" id="ARBA00023054"/>
    </source>
</evidence>
<dbReference type="CDD" id="cd17960">
    <property type="entry name" value="DEADc_DDX55"/>
    <property type="match status" value="1"/>
</dbReference>
<dbReference type="Pfam" id="PF00270">
    <property type="entry name" value="DEAD"/>
    <property type="match status" value="1"/>
</dbReference>
<dbReference type="InterPro" id="IPR001650">
    <property type="entry name" value="Helicase_C-like"/>
</dbReference>
<dbReference type="GO" id="GO:0000470">
    <property type="term" value="P:maturation of LSU-rRNA"/>
    <property type="evidence" value="ECO:0007669"/>
    <property type="project" value="EnsemblFungi"/>
</dbReference>
<evidence type="ECO:0000256" key="6">
    <source>
        <dbReference type="ARBA" id="ARBA00022806"/>
    </source>
</evidence>
<keyword evidence="6 13" id="KW-0347">Helicase</keyword>
<evidence type="ECO:0000256" key="3">
    <source>
        <dbReference type="ARBA" id="ARBA00022552"/>
    </source>
</evidence>
<dbReference type="SMART" id="SM00487">
    <property type="entry name" value="DEXDc"/>
    <property type="match status" value="1"/>
</dbReference>
<dbReference type="Gene3D" id="3.40.50.300">
    <property type="entry name" value="P-loop containing nucleotide triphosphate hydrolases"/>
    <property type="match status" value="2"/>
</dbReference>
<comment type="similarity">
    <text evidence="11">Belongs to the DEAD box helicase family. DDX55/SPB4 subfamily.</text>
</comment>
<feature type="domain" description="DEAD-box RNA helicase Q" evidence="18">
    <location>
        <begin position="7"/>
        <end position="35"/>
    </location>
</feature>
<dbReference type="SMART" id="SM00490">
    <property type="entry name" value="HELICc"/>
    <property type="match status" value="1"/>
</dbReference>
<dbReference type="InterPro" id="IPR014014">
    <property type="entry name" value="RNA_helicase_DEAD_Q_motif"/>
</dbReference>
<keyword evidence="4 13" id="KW-0547">Nucleotide-binding</keyword>
<keyword evidence="3" id="KW-0698">rRNA processing</keyword>
<evidence type="ECO:0000259" key="16">
    <source>
        <dbReference type="PROSITE" id="PS51192"/>
    </source>
</evidence>
<evidence type="ECO:0000256" key="7">
    <source>
        <dbReference type="ARBA" id="ARBA00022840"/>
    </source>
</evidence>
<evidence type="ECO:0000256" key="8">
    <source>
        <dbReference type="ARBA" id="ARBA00022884"/>
    </source>
</evidence>
<keyword evidence="9" id="KW-0175">Coiled coil</keyword>
<dbReference type="PROSITE" id="PS51195">
    <property type="entry name" value="Q_MOTIF"/>
    <property type="match status" value="1"/>
</dbReference>
<dbReference type="SMART" id="SM01178">
    <property type="entry name" value="DUF4217"/>
    <property type="match status" value="1"/>
</dbReference>
<dbReference type="eggNOG" id="KOG0345">
    <property type="taxonomic scope" value="Eukaryota"/>
</dbReference>
<reference evidence="20" key="1">
    <citation type="journal article" date="2012" name="G3 (Bethesda)">
        <title>Pichia sorbitophila, an interspecies yeast hybrid reveals early steps of genome resolution following polyploidization.</title>
        <authorList>
            <person name="Leh Louis V."/>
            <person name="Despons L."/>
            <person name="Friedrich A."/>
            <person name="Martin T."/>
            <person name="Durrens P."/>
            <person name="Casaregola S."/>
            <person name="Neuveglise C."/>
            <person name="Fairhead C."/>
            <person name="Marck C."/>
            <person name="Cruz J.A."/>
            <person name="Straub M.L."/>
            <person name="Kugler V."/>
            <person name="Sacerdot C."/>
            <person name="Uzunov Z."/>
            <person name="Thierry A."/>
            <person name="Weiss S."/>
            <person name="Bleykasten C."/>
            <person name="De Montigny J."/>
            <person name="Jacques N."/>
            <person name="Jung P."/>
            <person name="Lemaire M."/>
            <person name="Mallet S."/>
            <person name="Morel G."/>
            <person name="Richard G.F."/>
            <person name="Sarkar A."/>
            <person name="Savel G."/>
            <person name="Schacherer J."/>
            <person name="Seret M.L."/>
            <person name="Talla E."/>
            <person name="Samson G."/>
            <person name="Jubin C."/>
            <person name="Poulain J."/>
            <person name="Vacherie B."/>
            <person name="Barbe V."/>
            <person name="Pelletier E."/>
            <person name="Sherman D.J."/>
            <person name="Westhof E."/>
            <person name="Weissenbach J."/>
            <person name="Baret P.V."/>
            <person name="Wincker P."/>
            <person name="Gaillardin C."/>
            <person name="Dujon B."/>
            <person name="Souciet J.L."/>
        </authorList>
    </citation>
    <scope>NUCLEOTIDE SEQUENCE [LARGE SCALE GENOMIC DNA]</scope>
    <source>
        <strain evidence="20">CBS 270.75 / DBVPG 7215 / KCTC 17166 / NRRL Y-17582</strain>
    </source>
</reference>
<gene>
    <name evidence="19" type="ordered locus">Ecym_7324</name>
</gene>
<keyword evidence="7 13" id="KW-0067">ATP-binding</keyword>
<dbReference type="RefSeq" id="XP_003647975.1">
    <property type="nucleotide sequence ID" value="XM_003647927.1"/>
</dbReference>
<feature type="short sequence motif" description="Q motif" evidence="12">
    <location>
        <begin position="7"/>
        <end position="35"/>
    </location>
</feature>